<dbReference type="InterPro" id="IPR008942">
    <property type="entry name" value="ENTH_VHS"/>
</dbReference>
<dbReference type="PROSITE" id="PS50178">
    <property type="entry name" value="ZF_FYVE"/>
    <property type="match status" value="1"/>
</dbReference>
<reference evidence="14" key="1">
    <citation type="journal article" date="2020" name="Fungal Divers.">
        <title>Resolving the Mortierellaceae phylogeny through synthesis of multi-gene phylogenetics and phylogenomics.</title>
        <authorList>
            <person name="Vandepol N."/>
            <person name="Liber J."/>
            <person name="Desiro A."/>
            <person name="Na H."/>
            <person name="Kennedy M."/>
            <person name="Barry K."/>
            <person name="Grigoriev I.V."/>
            <person name="Miller A.N."/>
            <person name="O'Donnell K."/>
            <person name="Stajich J.E."/>
            <person name="Bonito G."/>
        </authorList>
    </citation>
    <scope>NUCLEOTIDE SEQUENCE</scope>
    <source>
        <strain evidence="14">NVP60</strain>
    </source>
</reference>
<evidence type="ECO:0000256" key="7">
    <source>
        <dbReference type="ARBA" id="ARBA00022771"/>
    </source>
</evidence>
<dbReference type="Gene3D" id="6.10.140.100">
    <property type="match status" value="1"/>
</dbReference>
<dbReference type="PROSITE" id="PS50330">
    <property type="entry name" value="UIM"/>
    <property type="match status" value="1"/>
</dbReference>
<dbReference type="PANTHER" id="PTHR47794:SF1">
    <property type="entry name" value="VACUOLAR PROTEIN SORTING-ASSOCIATED PROTEIN 27"/>
    <property type="match status" value="1"/>
</dbReference>
<evidence type="ECO:0000256" key="1">
    <source>
        <dbReference type="ARBA" id="ARBA00004125"/>
    </source>
</evidence>
<gene>
    <name evidence="14" type="primary">VPS27_1</name>
    <name evidence="14" type="ORF">BGZ97_002988</name>
</gene>
<feature type="domain" description="FYVE-type" evidence="12">
    <location>
        <begin position="167"/>
        <end position="227"/>
    </location>
</feature>
<feature type="compositionally biased region" description="Low complexity" evidence="11">
    <location>
        <begin position="524"/>
        <end position="565"/>
    </location>
</feature>
<dbReference type="Gene3D" id="1.25.40.90">
    <property type="match status" value="1"/>
</dbReference>
<feature type="compositionally biased region" description="Polar residues" evidence="11">
    <location>
        <begin position="486"/>
        <end position="516"/>
    </location>
</feature>
<dbReference type="Pfam" id="PF00790">
    <property type="entry name" value="VHS"/>
    <property type="match status" value="1"/>
</dbReference>
<feature type="compositionally biased region" description="Low complexity" evidence="11">
    <location>
        <begin position="688"/>
        <end position="729"/>
    </location>
</feature>
<dbReference type="SUPFAM" id="SSF57903">
    <property type="entry name" value="FYVE/PHD zinc finger"/>
    <property type="match status" value="1"/>
</dbReference>
<evidence type="ECO:0000256" key="3">
    <source>
        <dbReference type="ARBA" id="ARBA00017753"/>
    </source>
</evidence>
<feature type="compositionally biased region" description="Polar residues" evidence="11">
    <location>
        <begin position="567"/>
        <end position="583"/>
    </location>
</feature>
<evidence type="ECO:0000256" key="5">
    <source>
        <dbReference type="ARBA" id="ARBA00022737"/>
    </source>
</evidence>
<organism evidence="14 15">
    <name type="scientific">Linnemannia gamsii</name>
    <dbReference type="NCBI Taxonomy" id="64522"/>
    <lineage>
        <taxon>Eukaryota</taxon>
        <taxon>Fungi</taxon>
        <taxon>Fungi incertae sedis</taxon>
        <taxon>Mucoromycota</taxon>
        <taxon>Mortierellomycotina</taxon>
        <taxon>Mortierellomycetes</taxon>
        <taxon>Mortierellales</taxon>
        <taxon>Mortierellaceae</taxon>
        <taxon>Linnemannia</taxon>
    </lineage>
</organism>
<evidence type="ECO:0000256" key="2">
    <source>
        <dbReference type="ARBA" id="ARBA00008597"/>
    </source>
</evidence>
<feature type="region of interest" description="Disordered" evidence="11">
    <location>
        <begin position="252"/>
        <end position="284"/>
    </location>
</feature>
<accession>A0A9P6UGW2</accession>
<feature type="region of interest" description="Disordered" evidence="11">
    <location>
        <begin position="302"/>
        <end position="330"/>
    </location>
</feature>
<dbReference type="EMBL" id="JAAAIN010001685">
    <property type="protein sequence ID" value="KAG0300988.1"/>
    <property type="molecule type" value="Genomic_DNA"/>
</dbReference>
<dbReference type="SMART" id="SM00288">
    <property type="entry name" value="VHS"/>
    <property type="match status" value="1"/>
</dbReference>
<evidence type="ECO:0000259" key="13">
    <source>
        <dbReference type="PROSITE" id="PS50179"/>
    </source>
</evidence>
<keyword evidence="15" id="KW-1185">Reference proteome</keyword>
<evidence type="ECO:0000256" key="10">
    <source>
        <dbReference type="PROSITE-ProRule" id="PRU00091"/>
    </source>
</evidence>
<keyword evidence="8" id="KW-0862">Zinc</keyword>
<dbReference type="InterPro" id="IPR003903">
    <property type="entry name" value="UIM_dom"/>
</dbReference>
<evidence type="ECO:0000256" key="4">
    <source>
        <dbReference type="ARBA" id="ARBA00022723"/>
    </source>
</evidence>
<dbReference type="InterPro" id="IPR017455">
    <property type="entry name" value="Znf_FYVE-rel"/>
</dbReference>
<feature type="region of interest" description="Disordered" evidence="11">
    <location>
        <begin position="345"/>
        <end position="367"/>
    </location>
</feature>
<dbReference type="SUPFAM" id="SSF48464">
    <property type="entry name" value="ENTH/VHS domain"/>
    <property type="match status" value="1"/>
</dbReference>
<evidence type="ECO:0000256" key="8">
    <source>
        <dbReference type="ARBA" id="ARBA00022833"/>
    </source>
</evidence>
<dbReference type="InterPro" id="IPR002014">
    <property type="entry name" value="VHS_dom"/>
</dbReference>
<evidence type="ECO:0000313" key="15">
    <source>
        <dbReference type="Proteomes" id="UP000823405"/>
    </source>
</evidence>
<dbReference type="Gene3D" id="3.30.40.10">
    <property type="entry name" value="Zinc/RING finger domain, C3HC4 (zinc finger)"/>
    <property type="match status" value="1"/>
</dbReference>
<feature type="compositionally biased region" description="Low complexity" evidence="11">
    <location>
        <begin position="598"/>
        <end position="633"/>
    </location>
</feature>
<dbReference type="InterPro" id="IPR011011">
    <property type="entry name" value="Znf_FYVE_PHD"/>
</dbReference>
<keyword evidence="4" id="KW-0479">Metal-binding</keyword>
<feature type="compositionally biased region" description="Polar residues" evidence="11">
    <location>
        <begin position="664"/>
        <end position="680"/>
    </location>
</feature>
<dbReference type="GO" id="GO:0043328">
    <property type="term" value="P:protein transport to vacuole involved in ubiquitin-dependent protein catabolic process via the multivesicular body sorting pathway"/>
    <property type="evidence" value="ECO:0007669"/>
    <property type="project" value="TreeGrafter"/>
</dbReference>
<dbReference type="OrthoDB" id="957735at2759"/>
<feature type="compositionally biased region" description="Low complexity" evidence="11">
    <location>
        <begin position="255"/>
        <end position="283"/>
    </location>
</feature>
<keyword evidence="9" id="KW-0472">Membrane</keyword>
<evidence type="ECO:0000256" key="6">
    <source>
        <dbReference type="ARBA" id="ARBA00022753"/>
    </source>
</evidence>
<dbReference type="PANTHER" id="PTHR47794">
    <property type="entry name" value="VACUOLAR PROTEIN SORTING-ASSOCIATED PROTEIN 27"/>
    <property type="match status" value="1"/>
</dbReference>
<dbReference type="InterPro" id="IPR013083">
    <property type="entry name" value="Znf_RING/FYVE/PHD"/>
</dbReference>
<dbReference type="Gene3D" id="1.20.5.1940">
    <property type="match status" value="1"/>
</dbReference>
<evidence type="ECO:0000313" key="14">
    <source>
        <dbReference type="EMBL" id="KAG0300988.1"/>
    </source>
</evidence>
<dbReference type="GO" id="GO:0033565">
    <property type="term" value="C:ESCRT-0 complex"/>
    <property type="evidence" value="ECO:0007669"/>
    <property type="project" value="TreeGrafter"/>
</dbReference>
<evidence type="ECO:0000256" key="11">
    <source>
        <dbReference type="SAM" id="MobiDB-lite"/>
    </source>
</evidence>
<dbReference type="SMART" id="SM00064">
    <property type="entry name" value="FYVE"/>
    <property type="match status" value="1"/>
</dbReference>
<dbReference type="Proteomes" id="UP000823405">
    <property type="component" value="Unassembled WGS sequence"/>
</dbReference>
<dbReference type="GO" id="GO:0010008">
    <property type="term" value="C:endosome membrane"/>
    <property type="evidence" value="ECO:0007669"/>
    <property type="project" value="UniProtKB-SubCell"/>
</dbReference>
<dbReference type="SMART" id="SM00726">
    <property type="entry name" value="UIM"/>
    <property type="match status" value="2"/>
</dbReference>
<feature type="region of interest" description="Disordered" evidence="11">
    <location>
        <begin position="659"/>
        <end position="760"/>
    </location>
</feature>
<dbReference type="CDD" id="cd16979">
    <property type="entry name" value="VHS_Vps27"/>
    <property type="match status" value="1"/>
</dbReference>
<dbReference type="Pfam" id="PF01363">
    <property type="entry name" value="FYVE"/>
    <property type="match status" value="1"/>
</dbReference>
<feature type="compositionally biased region" description="Polar residues" evidence="11">
    <location>
        <begin position="304"/>
        <end position="313"/>
    </location>
</feature>
<evidence type="ECO:0000256" key="9">
    <source>
        <dbReference type="ARBA" id="ARBA00023136"/>
    </source>
</evidence>
<dbReference type="GO" id="GO:0043130">
    <property type="term" value="F:ubiquitin binding"/>
    <property type="evidence" value="ECO:0007669"/>
    <property type="project" value="InterPro"/>
</dbReference>
<keyword evidence="7 10" id="KW-0863">Zinc-finger</keyword>
<comment type="caution">
    <text evidence="14">The sequence shown here is derived from an EMBL/GenBank/DDBJ whole genome shotgun (WGS) entry which is preliminary data.</text>
</comment>
<dbReference type="GO" id="GO:0008270">
    <property type="term" value="F:zinc ion binding"/>
    <property type="evidence" value="ECO:0007669"/>
    <property type="project" value="UniProtKB-KW"/>
</dbReference>
<proteinExistence type="inferred from homology"/>
<evidence type="ECO:0000259" key="12">
    <source>
        <dbReference type="PROSITE" id="PS50178"/>
    </source>
</evidence>
<comment type="subcellular location">
    <subcellularLocation>
        <location evidence="1">Endosome membrane</location>
        <topology evidence="1">Peripheral membrane protein</topology>
        <orientation evidence="1">Cytoplasmic side</orientation>
    </subcellularLocation>
</comment>
<protein>
    <recommendedName>
        <fullName evidence="3">Vacuolar protein sorting-associated protein 27</fullName>
    </recommendedName>
</protein>
<name>A0A9P6UGW2_9FUNG</name>
<dbReference type="AlphaFoldDB" id="A0A9P6UGW2"/>
<dbReference type="PROSITE" id="PS50179">
    <property type="entry name" value="VHS"/>
    <property type="match status" value="1"/>
</dbReference>
<dbReference type="InterPro" id="IPR000306">
    <property type="entry name" value="Znf_FYVE"/>
</dbReference>
<keyword evidence="5" id="KW-0677">Repeat</keyword>
<feature type="region of interest" description="Disordered" evidence="11">
    <location>
        <begin position="481"/>
        <end position="640"/>
    </location>
</feature>
<sequence length="773" mass="84922">MSWLWSASPIDELVDKATSENLPAGSDDLALNLEICDQIRSKQVSPKDAAKALKRRIGHKNPNVQMLALGLTDVCVKNGGHHFLVEVAAREFIDNLTSILKAPAGCNLEVKTRILALIQTWGLLFRGKHGLGYVCDTYMILQHEGFQFPPKDNVGAALVESEAPPDWTDSDVCTRCRSTFTLTNRKHHCRACGSTFCGQCSSKTMALPNMGVTQEVRVCDGCWMKKKLGPKSVVALESHGLGGGLDYIPSSTSKSGITTNHSTTHSSSKPTGTNNPTSAASRTAADDDADLLKAIELSLKESQSHAGYSAPKRSNTEPVKKAPVPTEEEEDADLLAAIEASLRETNIRSSSSTSAAPRSNQRQSSYSSYTYSKKPIAAAAVSQHELTETEKSNIEMFSVLVDRIQMMQGDVAGNREVQALYEQISKLQMKVALSLEEAARKQQEFVGFNDKIDHAVRIYDHLLQERLNSSYQRRMNATNYAPGMYNNATMTPQTPQTSHIYPQMSNPDSRYSQYVPTSGPYGGTPSTQQTPQTPFQQPSYQQPQQQQQQQQQQQPQQQQTSYPFQPNQPAQASGASNAYNVTTPVAPDQQPYSTAPAQQNQYGVQQQPQQPIQQQPQTQPQQQQQQQFAPQYQSSIPQQYTNGSAAPAAAMTVSSPVVQSSVPTNGQLPISNGYQPMGQTVQSPPPQQQQSFAPVAQQSSYAPYDPQQQQQQQQPPQQQQQQPLQSQAPVIQPQFSGSAQSQYAPYQQQQPIQQQAYAPIAQPNVEEAPLIEL</sequence>
<keyword evidence="6" id="KW-0967">Endosome</keyword>
<dbReference type="GO" id="GO:0006623">
    <property type="term" value="P:protein targeting to vacuole"/>
    <property type="evidence" value="ECO:0007669"/>
    <property type="project" value="TreeGrafter"/>
</dbReference>
<feature type="domain" description="VHS" evidence="13">
    <location>
        <begin position="19"/>
        <end position="149"/>
    </location>
</feature>
<dbReference type="GO" id="GO:0032266">
    <property type="term" value="F:phosphatidylinositol-3-phosphate binding"/>
    <property type="evidence" value="ECO:0007669"/>
    <property type="project" value="TreeGrafter"/>
</dbReference>
<feature type="compositionally biased region" description="Low complexity" evidence="11">
    <location>
        <begin position="348"/>
        <end position="367"/>
    </location>
</feature>
<comment type="similarity">
    <text evidence="2">Belongs to the VPS27 family.</text>
</comment>
<feature type="compositionally biased region" description="Low complexity" evidence="11">
    <location>
        <begin position="738"/>
        <end position="760"/>
    </location>
</feature>